<dbReference type="EMBL" id="FO203431">
    <property type="protein sequence ID" value="CCH86760.1"/>
    <property type="molecule type" value="Genomic_DNA"/>
</dbReference>
<dbReference type="STRING" id="477641.MODMU_1310"/>
<protein>
    <submittedName>
        <fullName evidence="2">Uncharacterized protein</fullName>
    </submittedName>
</protein>
<feature type="transmembrane region" description="Helical" evidence="1">
    <location>
        <begin position="7"/>
        <end position="27"/>
    </location>
</feature>
<keyword evidence="1" id="KW-0812">Transmembrane</keyword>
<gene>
    <name evidence="2" type="ordered locus">MODMU_1310</name>
</gene>
<reference evidence="2 3" key="1">
    <citation type="journal article" date="2012" name="J. Bacteriol.">
        <title>Genome Sequence of Radiation-Resistant Modestobacter marinus Strain BC501, a Representative Actinobacterium That Thrives on Calcareous Stone Surfaces.</title>
        <authorList>
            <person name="Normand P."/>
            <person name="Gury J."/>
            <person name="Pujic P."/>
            <person name="Chouaia B."/>
            <person name="Crotti E."/>
            <person name="Brusetti L."/>
            <person name="Daffonchio D."/>
            <person name="Vacherie B."/>
            <person name="Barbe V."/>
            <person name="Medigue C."/>
            <person name="Calteau A."/>
            <person name="Ghodhbane-Gtari F."/>
            <person name="Essoussi I."/>
            <person name="Nouioui I."/>
            <person name="Abbassi-Ghozzi I."/>
            <person name="Gtari M."/>
        </authorList>
    </citation>
    <scope>NUCLEOTIDE SEQUENCE [LARGE SCALE GENOMIC DNA]</scope>
    <source>
        <strain evidence="3">BC 501</strain>
    </source>
</reference>
<dbReference type="HOGENOM" id="CLU_2917575_0_0_11"/>
<evidence type="ECO:0000313" key="3">
    <source>
        <dbReference type="Proteomes" id="UP000006461"/>
    </source>
</evidence>
<sequence>MNGTQKTGVGLTAGATGWLAFLVLDAGDLASRGVVLAVLVVGLLALTTAVVLTVQLGRRAA</sequence>
<evidence type="ECO:0000256" key="1">
    <source>
        <dbReference type="SAM" id="Phobius"/>
    </source>
</evidence>
<name>I4ETP7_MODI5</name>
<dbReference type="AlphaFoldDB" id="I4ETP7"/>
<keyword evidence="3" id="KW-1185">Reference proteome</keyword>
<dbReference type="PATRIC" id="fig|477641.3.peg.1237"/>
<dbReference type="KEGG" id="mmar:MODMU_1310"/>
<organism evidence="2 3">
    <name type="scientific">Modestobacter italicus (strain DSM 44449 / CECT 9708 / BC 501)</name>
    <dbReference type="NCBI Taxonomy" id="2732864"/>
    <lineage>
        <taxon>Bacteria</taxon>
        <taxon>Bacillati</taxon>
        <taxon>Actinomycetota</taxon>
        <taxon>Actinomycetes</taxon>
        <taxon>Geodermatophilales</taxon>
        <taxon>Geodermatophilaceae</taxon>
        <taxon>Modestobacter</taxon>
    </lineage>
</organism>
<dbReference type="Proteomes" id="UP000006461">
    <property type="component" value="Chromosome"/>
</dbReference>
<proteinExistence type="predicted"/>
<evidence type="ECO:0000313" key="2">
    <source>
        <dbReference type="EMBL" id="CCH86760.1"/>
    </source>
</evidence>
<accession>I4ETP7</accession>
<keyword evidence="1" id="KW-1133">Transmembrane helix</keyword>
<keyword evidence="1" id="KW-0472">Membrane</keyword>
<feature type="transmembrane region" description="Helical" evidence="1">
    <location>
        <begin position="33"/>
        <end position="54"/>
    </location>
</feature>